<proteinExistence type="predicted"/>
<reference evidence="2" key="1">
    <citation type="submission" date="2022-11" db="UniProtKB">
        <authorList>
            <consortium name="WormBaseParasite"/>
        </authorList>
    </citation>
    <scope>IDENTIFICATION</scope>
</reference>
<protein>
    <submittedName>
        <fullName evidence="2">Uncharacterized protein</fullName>
    </submittedName>
</protein>
<dbReference type="WBParaSite" id="jg23756">
    <property type="protein sequence ID" value="jg23756"/>
    <property type="gene ID" value="jg23756"/>
</dbReference>
<accession>A0A915DVX8</accession>
<evidence type="ECO:0000313" key="2">
    <source>
        <dbReference type="WBParaSite" id="jg23756"/>
    </source>
</evidence>
<keyword evidence="1" id="KW-1185">Reference proteome</keyword>
<dbReference type="AlphaFoldDB" id="A0A915DVX8"/>
<organism evidence="1 2">
    <name type="scientific">Ditylenchus dipsaci</name>
    <dbReference type="NCBI Taxonomy" id="166011"/>
    <lineage>
        <taxon>Eukaryota</taxon>
        <taxon>Metazoa</taxon>
        <taxon>Ecdysozoa</taxon>
        <taxon>Nematoda</taxon>
        <taxon>Chromadorea</taxon>
        <taxon>Rhabditida</taxon>
        <taxon>Tylenchina</taxon>
        <taxon>Tylenchomorpha</taxon>
        <taxon>Sphaerularioidea</taxon>
        <taxon>Anguinidae</taxon>
        <taxon>Anguininae</taxon>
        <taxon>Ditylenchus</taxon>
    </lineage>
</organism>
<dbReference type="Proteomes" id="UP000887574">
    <property type="component" value="Unplaced"/>
</dbReference>
<evidence type="ECO:0000313" key="1">
    <source>
        <dbReference type="Proteomes" id="UP000887574"/>
    </source>
</evidence>
<sequence length="167" mass="18308">MQSRLCSIQSTCIQMKGIPDTLIQAISYETQHAEVIAAKKQIANNAPLAGNEAYQNFFLPLHASSSPQLAANQTADGSSVQVRGFGYANTVEGFRIASNSSQHNQPSTSNHRYTPHSVAPVHTIFAATTDYLAGSYITGAVWAWIFFVSCDRCLSYMKEDHGITYRE</sequence>
<name>A0A915DVX8_9BILA</name>